<name>A0A7Z8KNP2_9EURY</name>
<comment type="caution">
    <text evidence="1">The sequence shown here is derived from an EMBL/GenBank/DDBJ whole genome shotgun (WGS) entry which is preliminary data.</text>
</comment>
<gene>
    <name evidence="1" type="ORF">FKV42_06795</name>
</gene>
<dbReference type="EMBL" id="VIAQ01000013">
    <property type="protein sequence ID" value="TQD25875.1"/>
    <property type="molecule type" value="Genomic_DNA"/>
</dbReference>
<dbReference type="Proteomes" id="UP000319335">
    <property type="component" value="Unassembled WGS sequence"/>
</dbReference>
<proteinExistence type="predicted"/>
<evidence type="ECO:0000313" key="2">
    <source>
        <dbReference type="Proteomes" id="UP000319335"/>
    </source>
</evidence>
<dbReference type="OrthoDB" id="120659at2157"/>
<dbReference type="RefSeq" id="WP_154809506.1">
    <property type="nucleotide sequence ID" value="NZ_VIAQ01000013.1"/>
</dbReference>
<sequence length="203" mass="23217">MNSLIAKKAIEMLHATKGIEKAFILDYEDIKAIMKLEKKDEQMNSLHLGRKHNIGVKKALEANILLAFVTNMEYEWPTDNLKVMYRGEVIGRDISDADEIKKYINSNEYCVFGNIVVNFSKIKNMRHTSEALQMIINAKTWNEAENINYVSEALIASPSRLTDGYIKSKILYEKDAHVGSFLVGLNLEKRGNMQFIINKIIES</sequence>
<protein>
    <submittedName>
        <fullName evidence="1">Uncharacterized protein</fullName>
    </submittedName>
</protein>
<keyword evidence="2" id="KW-1185">Reference proteome</keyword>
<accession>A0A7Z8KNP2</accession>
<evidence type="ECO:0000313" key="1">
    <source>
        <dbReference type="EMBL" id="TQD25875.1"/>
    </source>
</evidence>
<dbReference type="AlphaFoldDB" id="A0A7Z8KNP2"/>
<organism evidence="1 2">
    <name type="scientific">Methanolobus vulcani</name>
    <dbReference type="NCBI Taxonomy" id="38026"/>
    <lineage>
        <taxon>Archaea</taxon>
        <taxon>Methanobacteriati</taxon>
        <taxon>Methanobacteriota</taxon>
        <taxon>Stenosarchaea group</taxon>
        <taxon>Methanomicrobia</taxon>
        <taxon>Methanosarcinales</taxon>
        <taxon>Methanosarcinaceae</taxon>
        <taxon>Methanolobus</taxon>
    </lineage>
</organism>
<reference evidence="1 2" key="1">
    <citation type="submission" date="2019-06" db="EMBL/GenBank/DDBJ databases">
        <title>Draft genome sequence of Methanolobus vulcani B1d.</title>
        <authorList>
            <person name="Creighbaum A.J."/>
            <person name="Ticak T."/>
            <person name="Hariraju D."/>
            <person name="Arivett B.A."/>
            <person name="Ferguson D.J.Jr."/>
        </authorList>
    </citation>
    <scope>NUCLEOTIDE SEQUENCE [LARGE SCALE GENOMIC DNA]</scope>
    <source>
        <strain evidence="1 2">B1d</strain>
    </source>
</reference>